<comment type="caution">
    <text evidence="2">The sequence shown here is derived from an EMBL/GenBank/DDBJ whole genome shotgun (WGS) entry which is preliminary data.</text>
</comment>
<keyword evidence="3" id="KW-1185">Reference proteome</keyword>
<protein>
    <submittedName>
        <fullName evidence="2">Uncharacterized protein</fullName>
    </submittedName>
</protein>
<name>A0AAP0JDX6_9MAGN</name>
<evidence type="ECO:0000256" key="1">
    <source>
        <dbReference type="SAM" id="MobiDB-lite"/>
    </source>
</evidence>
<dbReference type="Proteomes" id="UP001419268">
    <property type="component" value="Unassembled WGS sequence"/>
</dbReference>
<dbReference type="EMBL" id="JBBNAG010000005">
    <property type="protein sequence ID" value="KAK9132224.1"/>
    <property type="molecule type" value="Genomic_DNA"/>
</dbReference>
<reference evidence="2 3" key="1">
    <citation type="submission" date="2024-01" db="EMBL/GenBank/DDBJ databases">
        <title>Genome assemblies of Stephania.</title>
        <authorList>
            <person name="Yang L."/>
        </authorList>
    </citation>
    <scope>NUCLEOTIDE SEQUENCE [LARGE SCALE GENOMIC DNA]</scope>
    <source>
        <strain evidence="2">JXDWG</strain>
        <tissue evidence="2">Leaf</tissue>
    </source>
</reference>
<accession>A0AAP0JDX6</accession>
<evidence type="ECO:0000313" key="2">
    <source>
        <dbReference type="EMBL" id="KAK9132224.1"/>
    </source>
</evidence>
<organism evidence="2 3">
    <name type="scientific">Stephania cephalantha</name>
    <dbReference type="NCBI Taxonomy" id="152367"/>
    <lineage>
        <taxon>Eukaryota</taxon>
        <taxon>Viridiplantae</taxon>
        <taxon>Streptophyta</taxon>
        <taxon>Embryophyta</taxon>
        <taxon>Tracheophyta</taxon>
        <taxon>Spermatophyta</taxon>
        <taxon>Magnoliopsida</taxon>
        <taxon>Ranunculales</taxon>
        <taxon>Menispermaceae</taxon>
        <taxon>Menispermoideae</taxon>
        <taxon>Cissampelideae</taxon>
        <taxon>Stephania</taxon>
    </lineage>
</organism>
<proteinExistence type="predicted"/>
<dbReference type="AlphaFoldDB" id="A0AAP0JDX6"/>
<gene>
    <name evidence="2" type="ORF">Scep_011752</name>
</gene>
<feature type="region of interest" description="Disordered" evidence="1">
    <location>
        <begin position="1"/>
        <end position="60"/>
    </location>
</feature>
<evidence type="ECO:0000313" key="3">
    <source>
        <dbReference type="Proteomes" id="UP001419268"/>
    </source>
</evidence>
<sequence length="60" mass="6497">MATTSASSSMATTSASSSSSSSRRVRRLRRFAERTGTKPSPLRRFADSSSSSIPLRRFAI</sequence>
<feature type="compositionally biased region" description="Low complexity" evidence="1">
    <location>
        <begin position="1"/>
        <end position="22"/>
    </location>
</feature>